<evidence type="ECO:0000259" key="4">
    <source>
        <dbReference type="PROSITE" id="PS50949"/>
    </source>
</evidence>
<dbReference type="SUPFAM" id="SSF53822">
    <property type="entry name" value="Periplasmic binding protein-like I"/>
    <property type="match status" value="1"/>
</dbReference>
<dbReference type="Pfam" id="PF00532">
    <property type="entry name" value="Peripla_BP_1"/>
    <property type="match status" value="1"/>
</dbReference>
<protein>
    <recommendedName>
        <fullName evidence="4">HTH gntR-type domain-containing protein</fullName>
    </recommendedName>
</protein>
<dbReference type="GO" id="GO:0000976">
    <property type="term" value="F:transcription cis-regulatory region binding"/>
    <property type="evidence" value="ECO:0007669"/>
    <property type="project" value="TreeGrafter"/>
</dbReference>
<evidence type="ECO:0000256" key="2">
    <source>
        <dbReference type="ARBA" id="ARBA00023125"/>
    </source>
</evidence>
<evidence type="ECO:0000313" key="6">
    <source>
        <dbReference type="Proteomes" id="UP000179243"/>
    </source>
</evidence>
<reference evidence="5 6" key="1">
    <citation type="journal article" date="2016" name="Nat. Commun.">
        <title>Thousands of microbial genomes shed light on interconnected biogeochemical processes in an aquifer system.</title>
        <authorList>
            <person name="Anantharaman K."/>
            <person name="Brown C.T."/>
            <person name="Hug L.A."/>
            <person name="Sharon I."/>
            <person name="Castelle C.J."/>
            <person name="Probst A.J."/>
            <person name="Thomas B.C."/>
            <person name="Singh A."/>
            <person name="Wilkins M.J."/>
            <person name="Karaoz U."/>
            <person name="Brodie E.L."/>
            <person name="Williams K.H."/>
            <person name="Hubbard S.S."/>
            <person name="Banfield J.F."/>
        </authorList>
    </citation>
    <scope>NUCLEOTIDE SEQUENCE [LARGE SCALE GENOMIC DNA]</scope>
</reference>
<dbReference type="GO" id="GO:0003700">
    <property type="term" value="F:DNA-binding transcription factor activity"/>
    <property type="evidence" value="ECO:0007669"/>
    <property type="project" value="InterPro"/>
</dbReference>
<proteinExistence type="predicted"/>
<dbReference type="Gene3D" id="1.10.10.10">
    <property type="entry name" value="Winged helix-like DNA-binding domain superfamily/Winged helix DNA-binding domain"/>
    <property type="match status" value="1"/>
</dbReference>
<dbReference type="AlphaFoldDB" id="A0A1F7F310"/>
<keyword evidence="2" id="KW-0238">DNA-binding</keyword>
<dbReference type="Gene3D" id="3.40.50.2300">
    <property type="match status" value="2"/>
</dbReference>
<dbReference type="CDD" id="cd07377">
    <property type="entry name" value="WHTH_GntR"/>
    <property type="match status" value="1"/>
</dbReference>
<dbReference type="CDD" id="cd06267">
    <property type="entry name" value="PBP1_LacI_sugar_binding-like"/>
    <property type="match status" value="1"/>
</dbReference>
<dbReference type="PROSITE" id="PS50949">
    <property type="entry name" value="HTH_GNTR"/>
    <property type="match status" value="1"/>
</dbReference>
<feature type="domain" description="HTH gntR-type" evidence="4">
    <location>
        <begin position="1"/>
        <end position="68"/>
    </location>
</feature>
<gene>
    <name evidence="5" type="ORF">A2519_19115</name>
</gene>
<evidence type="ECO:0000256" key="3">
    <source>
        <dbReference type="ARBA" id="ARBA00023163"/>
    </source>
</evidence>
<dbReference type="SUPFAM" id="SSF46785">
    <property type="entry name" value="Winged helix' DNA-binding domain"/>
    <property type="match status" value="1"/>
</dbReference>
<dbReference type="Proteomes" id="UP000179243">
    <property type="component" value="Unassembled WGS sequence"/>
</dbReference>
<evidence type="ECO:0000256" key="1">
    <source>
        <dbReference type="ARBA" id="ARBA00023015"/>
    </source>
</evidence>
<keyword evidence="3" id="KW-0804">Transcription</keyword>
<accession>A0A1F7F310</accession>
<dbReference type="InterPro" id="IPR028082">
    <property type="entry name" value="Peripla_BP_I"/>
</dbReference>
<dbReference type="InterPro" id="IPR000524">
    <property type="entry name" value="Tscrpt_reg_HTH_GntR"/>
</dbReference>
<dbReference type="InterPro" id="IPR036390">
    <property type="entry name" value="WH_DNA-bd_sf"/>
</dbReference>
<organism evidence="5 6">
    <name type="scientific">Candidatus Raymondbacteria bacterium RIFOXYD12_FULL_49_13</name>
    <dbReference type="NCBI Taxonomy" id="1817890"/>
    <lineage>
        <taxon>Bacteria</taxon>
        <taxon>Raymondiibacteriota</taxon>
    </lineage>
</organism>
<name>A0A1F7F310_UNCRA</name>
<evidence type="ECO:0000313" key="5">
    <source>
        <dbReference type="EMBL" id="OGK00927.1"/>
    </source>
</evidence>
<dbReference type="SMART" id="SM00345">
    <property type="entry name" value="HTH_GNTR"/>
    <property type="match status" value="1"/>
</dbReference>
<sequence>MKYIDIYKSLKSDIISGRYKPDSKMPSALELRSIFKVSLRTIQHSLNLLKTEGLVKGVRSQGIFVRNTHDLPANTRRKSSGQIEKVGVLYPRYSMHTIWSPYFYHMFWGIQNLLVREKIRCYLIETKDKTIQELFREINALQIGGLICLELENEILQKELEQLRIPLVHVELTSFKSSTPLVAANHFQGGELAVRHLHKLGHGKILFLYARKKNDPIMGPTTKMRWQGVQSEAKKNKISAVKEFVLHQAPGEGLRRSLNTVLNTHAECTGIIITTDYMLRELKSMLESEVTGSGPQLDFVSFDEEIQVPEIRGRPVQFCLWDKGLMGAKAVETLLAWNSKPPRKQYLPMFLKGSVKS</sequence>
<dbReference type="InterPro" id="IPR001761">
    <property type="entry name" value="Peripla_BP/Lac1_sug-bd_dom"/>
</dbReference>
<dbReference type="InterPro" id="IPR036388">
    <property type="entry name" value="WH-like_DNA-bd_sf"/>
</dbReference>
<dbReference type="PANTHER" id="PTHR30146:SF154">
    <property type="entry name" value="TRANSCRIPTION REGULATOR, MEMBER OF GALR FAMILY"/>
    <property type="match status" value="1"/>
</dbReference>
<comment type="caution">
    <text evidence="5">The sequence shown here is derived from an EMBL/GenBank/DDBJ whole genome shotgun (WGS) entry which is preliminary data.</text>
</comment>
<dbReference type="EMBL" id="MFYX01000137">
    <property type="protein sequence ID" value="OGK00927.1"/>
    <property type="molecule type" value="Genomic_DNA"/>
</dbReference>
<keyword evidence="1" id="KW-0805">Transcription regulation</keyword>
<dbReference type="PANTHER" id="PTHR30146">
    <property type="entry name" value="LACI-RELATED TRANSCRIPTIONAL REPRESSOR"/>
    <property type="match status" value="1"/>
</dbReference>
<dbReference type="Pfam" id="PF00392">
    <property type="entry name" value="GntR"/>
    <property type="match status" value="1"/>
</dbReference>